<proteinExistence type="predicted"/>
<dbReference type="GO" id="GO:0000166">
    <property type="term" value="F:nucleotide binding"/>
    <property type="evidence" value="ECO:0007669"/>
    <property type="project" value="UniProtKB-KW"/>
</dbReference>
<evidence type="ECO:0000256" key="2">
    <source>
        <dbReference type="PROSITE-ProRule" id="PRU00464"/>
    </source>
</evidence>
<dbReference type="Gene3D" id="3.30.428.10">
    <property type="entry name" value="HIT-like"/>
    <property type="match status" value="1"/>
</dbReference>
<dbReference type="InterPro" id="IPR039383">
    <property type="entry name" value="FHIT"/>
</dbReference>
<name>A0A7C3N5S6_9CREN</name>
<dbReference type="SUPFAM" id="SSF54197">
    <property type="entry name" value="HIT-like"/>
    <property type="match status" value="1"/>
</dbReference>
<dbReference type="GO" id="GO:0003824">
    <property type="term" value="F:catalytic activity"/>
    <property type="evidence" value="ECO:0007669"/>
    <property type="project" value="InterPro"/>
</dbReference>
<reference evidence="4" key="1">
    <citation type="journal article" date="2020" name="mSystems">
        <title>Genome- and Community-Level Interaction Insights into Carbon Utilization and Element Cycling Functions of Hydrothermarchaeota in Hydrothermal Sediment.</title>
        <authorList>
            <person name="Zhou Z."/>
            <person name="Liu Y."/>
            <person name="Xu W."/>
            <person name="Pan J."/>
            <person name="Luo Z.H."/>
            <person name="Li M."/>
        </authorList>
    </citation>
    <scope>NUCLEOTIDE SEQUENCE [LARGE SCALE GENOMIC DNA]</scope>
    <source>
        <strain evidence="4">SpSt-468</strain>
    </source>
</reference>
<evidence type="ECO:0000256" key="1">
    <source>
        <dbReference type="ARBA" id="ARBA00022741"/>
    </source>
</evidence>
<protein>
    <submittedName>
        <fullName evidence="4">HIT domain-containing protein</fullName>
    </submittedName>
</protein>
<dbReference type="EMBL" id="DSTX01000013">
    <property type="protein sequence ID" value="HFK21193.1"/>
    <property type="molecule type" value="Genomic_DNA"/>
</dbReference>
<feature type="domain" description="HIT" evidence="3">
    <location>
        <begin position="22"/>
        <end position="131"/>
    </location>
</feature>
<accession>A0A7C3N5S6</accession>
<dbReference type="InterPro" id="IPR011146">
    <property type="entry name" value="HIT-like"/>
</dbReference>
<feature type="short sequence motif" description="Histidine triad motif" evidence="2">
    <location>
        <begin position="116"/>
        <end position="120"/>
    </location>
</feature>
<dbReference type="InterPro" id="IPR052908">
    <property type="entry name" value="AP-4-A_phosphorylase"/>
</dbReference>
<evidence type="ECO:0000313" key="4">
    <source>
        <dbReference type="EMBL" id="HFK21193.1"/>
    </source>
</evidence>
<gene>
    <name evidence="4" type="ORF">ENS19_07965</name>
</gene>
<keyword evidence="1" id="KW-0547">Nucleotide-binding</keyword>
<organism evidence="4">
    <name type="scientific">Candidatus Methanomethylicus mesodigestus</name>
    <dbReference type="NCBI Taxonomy" id="1867258"/>
    <lineage>
        <taxon>Archaea</taxon>
        <taxon>Thermoproteota</taxon>
        <taxon>Methanosuratincolia</taxon>
        <taxon>Candidatus Methanomethylicales</taxon>
        <taxon>Candidatus Methanomethylicaceae</taxon>
        <taxon>Candidatus Methanomethylicus</taxon>
    </lineage>
</organism>
<sequence>MKVIWAPWRVAFITGAREEGCIFCSKPLQNRDELNHIYQRRGKVFGMLNRFPYNSGHLLIAPYRHVHRIQDLTPEEWAEIHELANDSIFALDSTMKPHGYNIGFNVGIGSGAGFEHIHMHIVPRWSGDTNFMPVLADTKVIPEHLEETFKKIAEYFRNQRR</sequence>
<dbReference type="PANTHER" id="PTHR42997:SF1">
    <property type="entry name" value="AP-4-A PHOSPHORYLASE"/>
    <property type="match status" value="1"/>
</dbReference>
<dbReference type="InterPro" id="IPR036265">
    <property type="entry name" value="HIT-like_sf"/>
</dbReference>
<dbReference type="AlphaFoldDB" id="A0A7C3N5S6"/>
<dbReference type="Pfam" id="PF01230">
    <property type="entry name" value="HIT"/>
    <property type="match status" value="1"/>
</dbReference>
<dbReference type="PROSITE" id="PS51084">
    <property type="entry name" value="HIT_2"/>
    <property type="match status" value="1"/>
</dbReference>
<dbReference type="CDD" id="cd01275">
    <property type="entry name" value="FHIT"/>
    <property type="match status" value="1"/>
</dbReference>
<dbReference type="PANTHER" id="PTHR42997">
    <property type="entry name" value="HIT FAMILY HYDROLASE"/>
    <property type="match status" value="1"/>
</dbReference>
<comment type="caution">
    <text evidence="4">The sequence shown here is derived from an EMBL/GenBank/DDBJ whole genome shotgun (WGS) entry which is preliminary data.</text>
</comment>
<evidence type="ECO:0000259" key="3">
    <source>
        <dbReference type="PROSITE" id="PS51084"/>
    </source>
</evidence>